<dbReference type="EMBL" id="CP121195">
    <property type="protein sequence ID" value="XBH11827.1"/>
    <property type="molecule type" value="Genomic_DNA"/>
</dbReference>
<dbReference type="Gene3D" id="2.60.40.1180">
    <property type="entry name" value="Golgi alpha-mannosidase II"/>
    <property type="match status" value="1"/>
</dbReference>
<sequence>MIKNTGTNRRTFLAGTALACGEIFSKKAFGAFSTTTGAYPIRVALDSTRTIGAIPSDFTGLGFEISSVAVANLLTAANHTYVQLVRNLGKNGVIRIGGNTSDYSSYEPQGKLLSTPKGTIVNEDSLRQLGSFLDATGWKLIWGLNLGNNTEQNAVEEARAIVRFTKDKLLAFEIGNEPDLFGHEGHRPRGYSYEDYLADYRRYKSAIRAALPGVPLAGPDVAGATDWAIRFAKDEGSDLKLLTHHYYRGGARNPASTLDLLLQSDLRLAPDLAKMKQAADGASIPFRICETNSFSGGGKPGVSDTLGSALWMLDYMLTVAWSGGGGVNMETGVNQLDFVSSYSPISDDGHGMYAAAPDYYGMLAFAQGGQGERLALDYDPGPVNVKIYAAAQDRGRMVLTIINKDVSRDVEIEFSSEQHFTHASVMRLLGQGLESRSGVTFAGAAVGADGTWRPAKVESITIRGKAGRIQIPAGSAAVVAVEARP</sequence>
<dbReference type="PANTHER" id="PTHR36183">
    <property type="entry name" value="BETA-GLUCURONIDASE"/>
    <property type="match status" value="1"/>
</dbReference>
<evidence type="ECO:0000313" key="1">
    <source>
        <dbReference type="EMBL" id="XBH08520.1"/>
    </source>
</evidence>
<dbReference type="Gene3D" id="3.20.20.80">
    <property type="entry name" value="Glycosidases"/>
    <property type="match status" value="1"/>
</dbReference>
<dbReference type="AlphaFoldDB" id="A0AAU7D1K1"/>
<gene>
    <name evidence="1" type="ORF">P4G45_08400</name>
    <name evidence="2" type="ORF">P8936_08865</name>
</gene>
<dbReference type="PANTHER" id="PTHR36183:SF2">
    <property type="entry name" value="BETA-GLUCURONIDASE C-TERMINAL DOMAIN-CONTAINING PROTEIN"/>
    <property type="match status" value="1"/>
</dbReference>
<dbReference type="EMBL" id="CP121194">
    <property type="protein sequence ID" value="XBH08520.1"/>
    <property type="molecule type" value="Genomic_DNA"/>
</dbReference>
<dbReference type="InterPro" id="IPR017853">
    <property type="entry name" value="GH"/>
</dbReference>
<dbReference type="InterPro" id="IPR052974">
    <property type="entry name" value="GH79_Enzymes"/>
</dbReference>
<dbReference type="SUPFAM" id="SSF51445">
    <property type="entry name" value="(Trans)glycosidases"/>
    <property type="match status" value="1"/>
</dbReference>
<dbReference type="KEGG" id="epl:P4G45_08400"/>
<organism evidence="2">
    <name type="scientific">Edaphobacter paludis</name>
    <dbReference type="NCBI Taxonomy" id="3035702"/>
    <lineage>
        <taxon>Bacteria</taxon>
        <taxon>Pseudomonadati</taxon>
        <taxon>Acidobacteriota</taxon>
        <taxon>Terriglobia</taxon>
        <taxon>Terriglobales</taxon>
        <taxon>Acidobacteriaceae</taxon>
        <taxon>Edaphobacter</taxon>
    </lineage>
</organism>
<proteinExistence type="predicted"/>
<evidence type="ECO:0000313" key="2">
    <source>
        <dbReference type="EMBL" id="XBH11827.1"/>
    </source>
</evidence>
<protein>
    <submittedName>
        <fullName evidence="2">Glycosyl hydrolase family 79 C-terminal domain-containing protein</fullName>
    </submittedName>
</protein>
<dbReference type="InterPro" id="IPR013780">
    <property type="entry name" value="Glyco_hydro_b"/>
</dbReference>
<keyword evidence="2" id="KW-0378">Hydrolase</keyword>
<accession>A0AAU7D1K1</accession>
<dbReference type="GO" id="GO:0016787">
    <property type="term" value="F:hydrolase activity"/>
    <property type="evidence" value="ECO:0007669"/>
    <property type="project" value="UniProtKB-KW"/>
</dbReference>
<name>A0AAU7D1K1_9BACT</name>
<accession>A0AAU7CTV8</accession>
<dbReference type="RefSeq" id="WP_348266029.1">
    <property type="nucleotide sequence ID" value="NZ_CP121194.1"/>
</dbReference>
<reference evidence="2" key="1">
    <citation type="submission" date="2023-03" db="EMBL/GenBank/DDBJ databases">
        <title>Edaphobacter sp.</title>
        <authorList>
            <person name="Huber K.J."/>
            <person name="Papendorf J."/>
            <person name="Pilke C."/>
            <person name="Bunk B."/>
            <person name="Sproeer C."/>
            <person name="Pester M."/>
        </authorList>
    </citation>
    <scope>NUCLEOTIDE SEQUENCE</scope>
    <source>
        <strain evidence="1">DSM 109919</strain>
        <strain evidence="2">DSM 109920</strain>
    </source>
</reference>